<organism evidence="5 6">
    <name type="scientific">Chiloscyllium punctatum</name>
    <name type="common">Brownbanded bambooshark</name>
    <name type="synonym">Hemiscyllium punctatum</name>
    <dbReference type="NCBI Taxonomy" id="137246"/>
    <lineage>
        <taxon>Eukaryota</taxon>
        <taxon>Metazoa</taxon>
        <taxon>Chordata</taxon>
        <taxon>Craniata</taxon>
        <taxon>Vertebrata</taxon>
        <taxon>Chondrichthyes</taxon>
        <taxon>Elasmobranchii</taxon>
        <taxon>Galeomorphii</taxon>
        <taxon>Galeoidea</taxon>
        <taxon>Orectolobiformes</taxon>
        <taxon>Hemiscylliidae</taxon>
        <taxon>Chiloscyllium</taxon>
    </lineage>
</organism>
<dbReference type="Proteomes" id="UP000287033">
    <property type="component" value="Unassembled WGS sequence"/>
</dbReference>
<reference evidence="5 6" key="1">
    <citation type="journal article" date="2018" name="Nat. Ecol. Evol.">
        <title>Shark genomes provide insights into elasmobranch evolution and the origin of vertebrates.</title>
        <authorList>
            <person name="Hara Y"/>
            <person name="Yamaguchi K"/>
            <person name="Onimaru K"/>
            <person name="Kadota M"/>
            <person name="Koyanagi M"/>
            <person name="Keeley SD"/>
            <person name="Tatsumi K"/>
            <person name="Tanaka K"/>
            <person name="Motone F"/>
            <person name="Kageyama Y"/>
            <person name="Nozu R"/>
            <person name="Adachi N"/>
            <person name="Nishimura O"/>
            <person name="Nakagawa R"/>
            <person name="Tanegashima C"/>
            <person name="Kiyatake I"/>
            <person name="Matsumoto R"/>
            <person name="Murakumo K"/>
            <person name="Nishida K"/>
            <person name="Terakita A"/>
            <person name="Kuratani S"/>
            <person name="Sato K"/>
            <person name="Hyodo S Kuraku.S."/>
        </authorList>
    </citation>
    <scope>NUCLEOTIDE SEQUENCE [LARGE SCALE GENOMIC DNA]</scope>
</reference>
<accession>A0A401RWK5</accession>
<keyword evidence="6" id="KW-1185">Reference proteome</keyword>
<dbReference type="Pfam" id="PF04500">
    <property type="entry name" value="FLYWCH"/>
    <property type="match status" value="1"/>
</dbReference>
<feature type="domain" description="FLYWCH-type" evidence="4">
    <location>
        <begin position="7"/>
        <end position="64"/>
    </location>
</feature>
<evidence type="ECO:0000256" key="3">
    <source>
        <dbReference type="ARBA" id="ARBA00022833"/>
    </source>
</evidence>
<keyword evidence="1" id="KW-0479">Metal-binding</keyword>
<dbReference type="Gene3D" id="2.20.25.240">
    <property type="match status" value="1"/>
</dbReference>
<evidence type="ECO:0000313" key="5">
    <source>
        <dbReference type="EMBL" id="GCC22540.1"/>
    </source>
</evidence>
<evidence type="ECO:0000256" key="1">
    <source>
        <dbReference type="ARBA" id="ARBA00022723"/>
    </source>
</evidence>
<proteinExistence type="predicted"/>
<name>A0A401RWK5_CHIPU</name>
<gene>
    <name evidence="5" type="ORF">chiPu_0000928</name>
</gene>
<protein>
    <recommendedName>
        <fullName evidence="4">FLYWCH-type domain-containing protein</fullName>
    </recommendedName>
</protein>
<dbReference type="AlphaFoldDB" id="A0A401RWK5"/>
<dbReference type="OrthoDB" id="6771154at2759"/>
<comment type="caution">
    <text evidence="5">The sequence shown here is derived from an EMBL/GenBank/DDBJ whole genome shotgun (WGS) entry which is preliminary data.</text>
</comment>
<evidence type="ECO:0000256" key="2">
    <source>
        <dbReference type="ARBA" id="ARBA00022771"/>
    </source>
</evidence>
<sequence length="76" mass="8631">MADEVLTKHGKEMFAHNGLLYVSDKTSKVDSALKFWRCEQRHRCKARLHTKAGEVVRELNNHSHEASAGQESRGDP</sequence>
<evidence type="ECO:0000313" key="6">
    <source>
        <dbReference type="Proteomes" id="UP000287033"/>
    </source>
</evidence>
<dbReference type="EMBL" id="BEZZ01000013">
    <property type="protein sequence ID" value="GCC22540.1"/>
    <property type="molecule type" value="Genomic_DNA"/>
</dbReference>
<keyword evidence="3" id="KW-0862">Zinc</keyword>
<dbReference type="GO" id="GO:0008270">
    <property type="term" value="F:zinc ion binding"/>
    <property type="evidence" value="ECO:0007669"/>
    <property type="project" value="UniProtKB-KW"/>
</dbReference>
<keyword evidence="2" id="KW-0863">Zinc-finger</keyword>
<evidence type="ECO:0000259" key="4">
    <source>
        <dbReference type="Pfam" id="PF04500"/>
    </source>
</evidence>
<dbReference type="InterPro" id="IPR007588">
    <property type="entry name" value="Znf_FLYWCH"/>
</dbReference>